<protein>
    <submittedName>
        <fullName evidence="1">Uncharacterized protein</fullName>
    </submittedName>
</protein>
<dbReference type="AlphaFoldDB" id="A0A4R5M9F5"/>
<sequence length="144" mass="15858">MKTIFIFNDSRPTDRRPCIAALGEDACLFARVEFDGRTREHIDYAFGCAHSLPAALEASVADPLNATRTRMFAAYDRIYGSGNWMPLWLDAPAKNDAWLKAISIFHRHPSKPCLSDVNFSDAALAKILDAIAGAPVAPIARMVH</sequence>
<dbReference type="RefSeq" id="WP_133195627.1">
    <property type="nucleotide sequence ID" value="NZ_JBHUCW010000009.1"/>
</dbReference>
<dbReference type="EMBL" id="SMRP01000006">
    <property type="protein sequence ID" value="TDG23257.1"/>
    <property type="molecule type" value="Genomic_DNA"/>
</dbReference>
<accession>A0A4R5M9F5</accession>
<evidence type="ECO:0000313" key="2">
    <source>
        <dbReference type="Proteomes" id="UP000295722"/>
    </source>
</evidence>
<name>A0A4R5M9F5_9BURK</name>
<evidence type="ECO:0000313" key="1">
    <source>
        <dbReference type="EMBL" id="TDG23257.1"/>
    </source>
</evidence>
<organism evidence="1 2">
    <name type="scientific">Paraburkholderia silviterrae</name>
    <dbReference type="NCBI Taxonomy" id="2528715"/>
    <lineage>
        <taxon>Bacteria</taxon>
        <taxon>Pseudomonadati</taxon>
        <taxon>Pseudomonadota</taxon>
        <taxon>Betaproteobacteria</taxon>
        <taxon>Burkholderiales</taxon>
        <taxon>Burkholderiaceae</taxon>
        <taxon>Paraburkholderia</taxon>
    </lineage>
</organism>
<reference evidence="1 2" key="1">
    <citation type="submission" date="2019-03" db="EMBL/GenBank/DDBJ databases">
        <title>Paraburkholderia sp. 4M-K11, isolated from subtropical forest soil.</title>
        <authorList>
            <person name="Gao Z.-H."/>
            <person name="Qiu L.-H."/>
        </authorList>
    </citation>
    <scope>NUCLEOTIDE SEQUENCE [LARGE SCALE GENOMIC DNA]</scope>
    <source>
        <strain evidence="1 2">4M-K11</strain>
    </source>
</reference>
<proteinExistence type="predicted"/>
<dbReference type="Proteomes" id="UP000295722">
    <property type="component" value="Unassembled WGS sequence"/>
</dbReference>
<gene>
    <name evidence="1" type="ORF">EYW47_15105</name>
</gene>
<keyword evidence="2" id="KW-1185">Reference proteome</keyword>
<dbReference type="OrthoDB" id="9093786at2"/>
<comment type="caution">
    <text evidence="1">The sequence shown here is derived from an EMBL/GenBank/DDBJ whole genome shotgun (WGS) entry which is preliminary data.</text>
</comment>